<dbReference type="Proteomes" id="UP000534870">
    <property type="component" value="Unassembled WGS sequence"/>
</dbReference>
<organism evidence="3 4">
    <name type="scientific">Nguyenibacter vanlangensis</name>
    <dbReference type="NCBI Taxonomy" id="1216886"/>
    <lineage>
        <taxon>Bacteria</taxon>
        <taxon>Pseudomonadati</taxon>
        <taxon>Pseudomonadota</taxon>
        <taxon>Alphaproteobacteria</taxon>
        <taxon>Acetobacterales</taxon>
        <taxon>Acetobacteraceae</taxon>
        <taxon>Nguyenibacter</taxon>
    </lineage>
</organism>
<keyword evidence="1" id="KW-0472">Membrane</keyword>
<dbReference type="AlphaFoldDB" id="A0A7Y7M7P0"/>
<proteinExistence type="predicted"/>
<sequence length="322" mass="34267">MANRQTAVGAFVIGGLALGLAALIFFGNISLFSRTTRAVVIFQGSTSGLSLGAPVTFRGVRVGAVDGIGITFDARTHAAYIPVTVELRPDRVSLAGQGRHAVRLTLQDLIRLGLRASLNLQSFVTGQSEIDLDFDPAAPAVLHPDIATMTEIPMRQSAIQKIQKTLTELPLTELATDARGAMQNIRELAERLDHDLPPLVASVRETSDHSRAAVDAATQAIVDLQLRLDTTLKAIDTLAGAGTQQLEARGADMHAVLNNVNQTVLQARQSLAGLQNLTSPRSAERANLDSTLRDLSAAAAALRGFAGDVERNPQLLLLGRRP</sequence>
<dbReference type="EMBL" id="JABXXP010000319">
    <property type="protein sequence ID" value="NVN12041.1"/>
    <property type="molecule type" value="Genomic_DNA"/>
</dbReference>
<protein>
    <submittedName>
        <fullName evidence="3">MCE family protein</fullName>
    </submittedName>
</protein>
<feature type="transmembrane region" description="Helical" evidence="1">
    <location>
        <begin position="6"/>
        <end position="27"/>
    </location>
</feature>
<evidence type="ECO:0000313" key="3">
    <source>
        <dbReference type="EMBL" id="NVN12041.1"/>
    </source>
</evidence>
<reference evidence="3 4" key="1">
    <citation type="submission" date="2020-06" db="EMBL/GenBank/DDBJ databases">
        <title>Description of novel acetic acid bacteria.</title>
        <authorList>
            <person name="Sombolestani A."/>
        </authorList>
    </citation>
    <scope>NUCLEOTIDE SEQUENCE [LARGE SCALE GENOMIC DNA]</scope>
    <source>
        <strain evidence="3 4">LMG 31431</strain>
    </source>
</reference>
<dbReference type="RefSeq" id="WP_176640687.1">
    <property type="nucleotide sequence ID" value="NZ_JABXXP010000319.1"/>
</dbReference>
<keyword evidence="1" id="KW-0812">Transmembrane</keyword>
<dbReference type="PANTHER" id="PTHR33371:SF4">
    <property type="entry name" value="INTERMEMBRANE PHOSPHOLIPID TRANSPORT SYSTEM BINDING PROTEIN MLAD"/>
    <property type="match status" value="1"/>
</dbReference>
<name>A0A7Y7M7P0_9PROT</name>
<evidence type="ECO:0000313" key="4">
    <source>
        <dbReference type="Proteomes" id="UP000534870"/>
    </source>
</evidence>
<evidence type="ECO:0000259" key="2">
    <source>
        <dbReference type="Pfam" id="PF02470"/>
    </source>
</evidence>
<dbReference type="InterPro" id="IPR052336">
    <property type="entry name" value="MlaD_Phospholipid_Transporter"/>
</dbReference>
<accession>A0A7Y7M7P0</accession>
<comment type="caution">
    <text evidence="3">The sequence shown here is derived from an EMBL/GenBank/DDBJ whole genome shotgun (WGS) entry which is preliminary data.</text>
</comment>
<dbReference type="InterPro" id="IPR003399">
    <property type="entry name" value="Mce/MlaD"/>
</dbReference>
<dbReference type="Pfam" id="PF02470">
    <property type="entry name" value="MlaD"/>
    <property type="match status" value="1"/>
</dbReference>
<keyword evidence="1" id="KW-1133">Transmembrane helix</keyword>
<feature type="domain" description="Mce/MlaD" evidence="2">
    <location>
        <begin position="40"/>
        <end position="134"/>
    </location>
</feature>
<dbReference type="PANTHER" id="PTHR33371">
    <property type="entry name" value="INTERMEMBRANE PHOSPHOLIPID TRANSPORT SYSTEM BINDING PROTEIN MLAD-RELATED"/>
    <property type="match status" value="1"/>
</dbReference>
<evidence type="ECO:0000256" key="1">
    <source>
        <dbReference type="SAM" id="Phobius"/>
    </source>
</evidence>
<gene>
    <name evidence="3" type="ORF">HUK84_13085</name>
</gene>